<dbReference type="InterPro" id="IPR000415">
    <property type="entry name" value="Nitroreductase-like"/>
</dbReference>
<evidence type="ECO:0000313" key="2">
    <source>
        <dbReference type="Proteomes" id="UP000228635"/>
    </source>
</evidence>
<dbReference type="EMBL" id="PFBA01000013">
    <property type="protein sequence ID" value="PIT92627.1"/>
    <property type="molecule type" value="Genomic_DNA"/>
</dbReference>
<organism evidence="1 2">
    <name type="scientific">Candidatus Harrisonbacteria bacterium CG10_big_fil_rev_8_21_14_0_10_42_17</name>
    <dbReference type="NCBI Taxonomy" id="1974584"/>
    <lineage>
        <taxon>Bacteria</taxon>
        <taxon>Candidatus Harrisoniibacteriota</taxon>
    </lineage>
</organism>
<sequence length="357" mass="40894">MKDYLKNILEIAIHAPSGENCQPWRFKIEEDKVFIYNNPKSDESLYNFKQRGSLIAHGMLLENIAIASSVHGYQINIALFPHGDHLQNLVAVVEFQKTVVEHQSLYDSILKRVTNRKRYQRTALALEQRDSILRVGSGTGWGKIYLTEEHRHINTLARVGSMNERLVFENSSLHNFLFSHITWTKAEDNNKRVGFYIKTLEMPMPAKVFRVFQSWSLVKALNRVGFSKTIWKQNAKTYSSSSAMGIIGFRGNSSKDFVLAGRLFQRLWLTTTKEGLSLQPLTGVLFFMQRILEGDYDHFSSHHVELIKSSYDHVVKIFGLSEDVAVPIMFRIGYGGHPSARASRFSLNELLIQDHSL</sequence>
<dbReference type="Gene3D" id="3.40.109.10">
    <property type="entry name" value="NADH Oxidase"/>
    <property type="match status" value="1"/>
</dbReference>
<accession>A0A2M6WIK6</accession>
<gene>
    <name evidence="1" type="ORF">COU08_01370</name>
</gene>
<comment type="caution">
    <text evidence="1">The sequence shown here is derived from an EMBL/GenBank/DDBJ whole genome shotgun (WGS) entry which is preliminary data.</text>
</comment>
<dbReference type="GO" id="GO:0016491">
    <property type="term" value="F:oxidoreductase activity"/>
    <property type="evidence" value="ECO:0007669"/>
    <property type="project" value="InterPro"/>
</dbReference>
<proteinExistence type="predicted"/>
<dbReference type="Gene3D" id="3.40.109.30">
    <property type="entry name" value="putative nitroreductase (tm1586), domain 2"/>
    <property type="match status" value="1"/>
</dbReference>
<name>A0A2M6WIK6_9BACT</name>
<reference evidence="2" key="1">
    <citation type="submission" date="2017-09" db="EMBL/GenBank/DDBJ databases">
        <title>Depth-based differentiation of microbial function through sediment-hosted aquifers and enrichment of novel symbionts in the deep terrestrial subsurface.</title>
        <authorList>
            <person name="Probst A.J."/>
            <person name="Ladd B."/>
            <person name="Jarett J.K."/>
            <person name="Geller-Mcgrath D.E."/>
            <person name="Sieber C.M.K."/>
            <person name="Emerson J.B."/>
            <person name="Anantharaman K."/>
            <person name="Thomas B.C."/>
            <person name="Malmstrom R."/>
            <person name="Stieglmeier M."/>
            <person name="Klingl A."/>
            <person name="Woyke T."/>
            <person name="Ryan C.M."/>
            <person name="Banfield J.F."/>
        </authorList>
    </citation>
    <scope>NUCLEOTIDE SEQUENCE [LARGE SCALE GENOMIC DNA]</scope>
</reference>
<dbReference type="SUPFAM" id="SSF55469">
    <property type="entry name" value="FMN-dependent nitroreductase-like"/>
    <property type="match status" value="1"/>
</dbReference>
<dbReference type="Proteomes" id="UP000228635">
    <property type="component" value="Unassembled WGS sequence"/>
</dbReference>
<evidence type="ECO:0000313" key="1">
    <source>
        <dbReference type="EMBL" id="PIT92627.1"/>
    </source>
</evidence>
<dbReference type="AlphaFoldDB" id="A0A2M6WIK6"/>
<protein>
    <submittedName>
        <fullName evidence="1">Nitroreductase</fullName>
    </submittedName>
</protein>